<organism evidence="1 2">
    <name type="scientific">Melghirimyces algeriensis</name>
    <dbReference type="NCBI Taxonomy" id="910412"/>
    <lineage>
        <taxon>Bacteria</taxon>
        <taxon>Bacillati</taxon>
        <taxon>Bacillota</taxon>
        <taxon>Bacilli</taxon>
        <taxon>Bacillales</taxon>
        <taxon>Thermoactinomycetaceae</taxon>
        <taxon>Melghirimyces</taxon>
    </lineage>
</organism>
<keyword evidence="2" id="KW-1185">Reference proteome</keyword>
<evidence type="ECO:0000313" key="2">
    <source>
        <dbReference type="Proteomes" id="UP000315636"/>
    </source>
</evidence>
<reference evidence="1 2" key="1">
    <citation type="submission" date="2017-05" db="EMBL/GenBank/DDBJ databases">
        <authorList>
            <person name="Varghese N."/>
            <person name="Submissions S."/>
        </authorList>
    </citation>
    <scope>NUCLEOTIDE SEQUENCE [LARGE SCALE GENOMIC DNA]</scope>
    <source>
        <strain evidence="1 2">DSM 45474</strain>
    </source>
</reference>
<dbReference type="Proteomes" id="UP000315636">
    <property type="component" value="Unassembled WGS sequence"/>
</dbReference>
<proteinExistence type="predicted"/>
<dbReference type="RefSeq" id="WP_185956317.1">
    <property type="nucleotide sequence ID" value="NZ_FXTI01000010.1"/>
</dbReference>
<gene>
    <name evidence="1" type="ORF">SAMN06264849_11077</name>
</gene>
<keyword evidence="1" id="KW-0167">Capsid protein</keyword>
<protein>
    <submittedName>
        <fullName evidence="1">Spore coat protein GerQ</fullName>
    </submittedName>
</protein>
<dbReference type="InterPro" id="IPR014099">
    <property type="entry name" value="Spore_coat_GerQ"/>
</dbReference>
<dbReference type="EMBL" id="FXTI01000010">
    <property type="protein sequence ID" value="SMO86525.1"/>
    <property type="molecule type" value="Genomic_DNA"/>
</dbReference>
<dbReference type="Pfam" id="PF09671">
    <property type="entry name" value="Spore_GerQ"/>
    <property type="match status" value="1"/>
</dbReference>
<dbReference type="AlphaFoldDB" id="A0A521ERI7"/>
<accession>A0A521ERI7</accession>
<keyword evidence="1" id="KW-0946">Virion</keyword>
<evidence type="ECO:0000313" key="1">
    <source>
        <dbReference type="EMBL" id="SMO86525.1"/>
    </source>
</evidence>
<name>A0A521ERI7_9BACL</name>
<sequence>MYWYQHPFHTASEGWVSQRREERVYTEDLLNRNIGKLITFYLTYENNREWNAKVLTGELREVGRDFVLVRDQKTGKDHILMNINIDYYVFEKQPARLVEPRQ</sequence>